<protein>
    <submittedName>
        <fullName evidence="7">Holin-like protein</fullName>
    </submittedName>
</protein>
<accession>A0A4R8LSP7</accession>
<proteinExistence type="predicted"/>
<feature type="transmembrane region" description="Helical" evidence="6">
    <location>
        <begin position="42"/>
        <end position="60"/>
    </location>
</feature>
<dbReference type="EMBL" id="SORF01000004">
    <property type="protein sequence ID" value="TDY49737.1"/>
    <property type="molecule type" value="Genomic_DNA"/>
</dbReference>
<dbReference type="Pfam" id="PF03788">
    <property type="entry name" value="LrgA"/>
    <property type="match status" value="1"/>
</dbReference>
<evidence type="ECO:0000313" key="7">
    <source>
        <dbReference type="EMBL" id="TDY49737.1"/>
    </source>
</evidence>
<keyword evidence="5 6" id="KW-0472">Membrane</keyword>
<evidence type="ECO:0000256" key="1">
    <source>
        <dbReference type="ARBA" id="ARBA00004651"/>
    </source>
</evidence>
<comment type="subcellular location">
    <subcellularLocation>
        <location evidence="1">Cell membrane</location>
        <topology evidence="1">Multi-pass membrane protein</topology>
    </subcellularLocation>
</comment>
<evidence type="ECO:0000256" key="3">
    <source>
        <dbReference type="ARBA" id="ARBA00022692"/>
    </source>
</evidence>
<dbReference type="AlphaFoldDB" id="A0A4R8LSP7"/>
<dbReference type="NCBIfam" id="NF002460">
    <property type="entry name" value="PRK01658.1"/>
    <property type="match status" value="1"/>
</dbReference>
<keyword evidence="4 6" id="KW-1133">Transmembrane helix</keyword>
<name>A0A4R8LSP7_9BACL</name>
<gene>
    <name evidence="7" type="ORF">C7445_104250</name>
</gene>
<dbReference type="InterPro" id="IPR005538">
    <property type="entry name" value="LrgA/CidA"/>
</dbReference>
<evidence type="ECO:0000256" key="6">
    <source>
        <dbReference type="SAM" id="Phobius"/>
    </source>
</evidence>
<sequence>MVTPMQHWSWMRQKTVSFVVIVLQIAILYGLADVGGLISKLLHTPVPGSIFGLMLLFLLLQFRVLKLEWIARGGELLIREMLLFFVPSSVGIMTYGHLMLHEGLQILVTIVTSTAIVMLVTGTIADNIWNARQRHRSQRMAHHDASEVAS</sequence>
<keyword evidence="2" id="KW-1003">Cell membrane</keyword>
<reference evidence="7 8" key="1">
    <citation type="submission" date="2019-03" db="EMBL/GenBank/DDBJ databases">
        <title>Genomic Encyclopedia of Type Strains, Phase IV (KMG-IV): sequencing the most valuable type-strain genomes for metagenomic binning, comparative biology and taxonomic classification.</title>
        <authorList>
            <person name="Goeker M."/>
        </authorList>
    </citation>
    <scope>NUCLEOTIDE SEQUENCE [LARGE SCALE GENOMIC DNA]</scope>
    <source>
        <strain evidence="7 8">DSM 17974</strain>
    </source>
</reference>
<evidence type="ECO:0000256" key="5">
    <source>
        <dbReference type="ARBA" id="ARBA00023136"/>
    </source>
</evidence>
<keyword evidence="3 6" id="KW-0812">Transmembrane</keyword>
<dbReference type="PANTHER" id="PTHR33931:SF2">
    <property type="entry name" value="HOLIN-LIKE PROTEIN CIDA"/>
    <property type="match status" value="1"/>
</dbReference>
<keyword evidence="8" id="KW-1185">Reference proteome</keyword>
<comment type="caution">
    <text evidence="7">The sequence shown here is derived from an EMBL/GenBank/DDBJ whole genome shotgun (WGS) entry which is preliminary data.</text>
</comment>
<feature type="transmembrane region" description="Helical" evidence="6">
    <location>
        <begin position="81"/>
        <end position="100"/>
    </location>
</feature>
<evidence type="ECO:0000256" key="4">
    <source>
        <dbReference type="ARBA" id="ARBA00022989"/>
    </source>
</evidence>
<dbReference type="GO" id="GO:0005886">
    <property type="term" value="C:plasma membrane"/>
    <property type="evidence" value="ECO:0007669"/>
    <property type="project" value="UniProtKB-SubCell"/>
</dbReference>
<dbReference type="Proteomes" id="UP000294581">
    <property type="component" value="Unassembled WGS sequence"/>
</dbReference>
<dbReference type="PANTHER" id="PTHR33931">
    <property type="entry name" value="HOLIN-LIKE PROTEIN CIDA-RELATED"/>
    <property type="match status" value="1"/>
</dbReference>
<feature type="transmembrane region" description="Helical" evidence="6">
    <location>
        <begin position="106"/>
        <end position="129"/>
    </location>
</feature>
<evidence type="ECO:0000256" key="2">
    <source>
        <dbReference type="ARBA" id="ARBA00022475"/>
    </source>
</evidence>
<evidence type="ECO:0000313" key="8">
    <source>
        <dbReference type="Proteomes" id="UP000294581"/>
    </source>
</evidence>
<organism evidence="7 8">
    <name type="scientific">Alicyclobacillus sacchari</name>
    <dbReference type="NCBI Taxonomy" id="392010"/>
    <lineage>
        <taxon>Bacteria</taxon>
        <taxon>Bacillati</taxon>
        <taxon>Bacillota</taxon>
        <taxon>Bacilli</taxon>
        <taxon>Bacillales</taxon>
        <taxon>Alicyclobacillaceae</taxon>
        <taxon>Alicyclobacillus</taxon>
    </lineage>
</organism>